<protein>
    <submittedName>
        <fullName evidence="5">AraC family transcriptional regulator</fullName>
    </submittedName>
</protein>
<dbReference type="PRINTS" id="PR00032">
    <property type="entry name" value="HTHARAC"/>
</dbReference>
<dbReference type="Pfam" id="PF01497">
    <property type="entry name" value="Peripla_BP_2"/>
    <property type="match status" value="1"/>
</dbReference>
<dbReference type="InterPro" id="IPR003313">
    <property type="entry name" value="AraC-bd"/>
</dbReference>
<organism evidence="5 6">
    <name type="scientific">Paenibacillus sabuli</name>
    <dbReference type="NCBI Taxonomy" id="2772509"/>
    <lineage>
        <taxon>Bacteria</taxon>
        <taxon>Bacillati</taxon>
        <taxon>Bacillota</taxon>
        <taxon>Bacilli</taxon>
        <taxon>Bacillales</taxon>
        <taxon>Paenibacillaceae</taxon>
        <taxon>Paenibacillus</taxon>
    </lineage>
</organism>
<dbReference type="InterPro" id="IPR020449">
    <property type="entry name" value="Tscrpt_reg_AraC-type_HTH"/>
</dbReference>
<dbReference type="RefSeq" id="WP_190921568.1">
    <property type="nucleotide sequence ID" value="NZ_JACXIZ010000068.1"/>
</dbReference>
<dbReference type="InterPro" id="IPR009057">
    <property type="entry name" value="Homeodomain-like_sf"/>
</dbReference>
<dbReference type="InterPro" id="IPR037923">
    <property type="entry name" value="HTH-like"/>
</dbReference>
<dbReference type="SUPFAM" id="SSF51215">
    <property type="entry name" value="Regulatory protein AraC"/>
    <property type="match status" value="1"/>
</dbReference>
<dbReference type="Proteomes" id="UP000621560">
    <property type="component" value="Unassembled WGS sequence"/>
</dbReference>
<keyword evidence="1" id="KW-0805">Transcription regulation</keyword>
<keyword evidence="6" id="KW-1185">Reference proteome</keyword>
<dbReference type="GO" id="GO:0043565">
    <property type="term" value="F:sequence-specific DNA binding"/>
    <property type="evidence" value="ECO:0007669"/>
    <property type="project" value="InterPro"/>
</dbReference>
<dbReference type="Gene3D" id="3.40.50.1980">
    <property type="entry name" value="Nitrogenase molybdenum iron protein domain"/>
    <property type="match status" value="2"/>
</dbReference>
<sequence>MKRRTLLFLSAVRHIDRTRWSAAARRVPAPMLAVLAKGSGTLMIDGRARQIRAQQPALLLPGELVRFDADGAFAGYLLLLEPVSVVKGARRWETVDRHQWPAPLRDGELCLRSAARLDAQLAQLHDEARRPRRQRDDERLQRLFRAWYDAMLEDAASQRQAPGDDSLQRSVRYIHRHLHEPLSLPQLAEMANLTPTSYSRKFKKTMGVAPIEYITRARMKEARVRLGEEGGSVKEVSALLGFNSEFYFSRVFKQTVGIAPQLYRRRAALRLAVAACSDFAGILRSLGVRPVAACNCFHYPDTGVEMHERTVAAQLHALGRLQPELILIDRYHREYEPLLQQIAPTVCVDHRSDWRQVLRSIAELVGRERHAGQQMQWLAHRSDDARKRLRAALGSASLTVLRITDRAVRIQGLPDHPINDLVYGALDLTPGCAAEALDHKLEVAPEQLERLDLHADYLFVQRLRRRPQSRLVLQRLQSSPFWQRHEAVRSKRVRHIPNWYAMSWTPGGRDAIIETLLRLHDTKPIQPY</sequence>
<evidence type="ECO:0000256" key="1">
    <source>
        <dbReference type="ARBA" id="ARBA00023015"/>
    </source>
</evidence>
<gene>
    <name evidence="5" type="ORF">IDH44_25090</name>
</gene>
<proteinExistence type="predicted"/>
<keyword evidence="2" id="KW-0238">DNA-binding</keyword>
<reference evidence="5" key="1">
    <citation type="submission" date="2020-09" db="EMBL/GenBank/DDBJ databases">
        <title>A novel bacterium of genus Paenibacillus, isolated from South China Sea.</title>
        <authorList>
            <person name="Huang H."/>
            <person name="Mo K."/>
            <person name="Hu Y."/>
        </authorList>
    </citation>
    <scope>NUCLEOTIDE SEQUENCE</scope>
    <source>
        <strain evidence="5">IB182496</strain>
    </source>
</reference>
<evidence type="ECO:0000313" key="5">
    <source>
        <dbReference type="EMBL" id="MBD2848471.1"/>
    </source>
</evidence>
<feature type="domain" description="HTH araC/xylS-type" evidence="4">
    <location>
        <begin position="168"/>
        <end position="266"/>
    </location>
</feature>
<evidence type="ECO:0000313" key="6">
    <source>
        <dbReference type="Proteomes" id="UP000621560"/>
    </source>
</evidence>
<comment type="caution">
    <text evidence="5">The sequence shown here is derived from an EMBL/GenBank/DDBJ whole genome shotgun (WGS) entry which is preliminary data.</text>
</comment>
<dbReference type="Pfam" id="PF12833">
    <property type="entry name" value="HTH_18"/>
    <property type="match status" value="1"/>
</dbReference>
<name>A0A927BX29_9BACL</name>
<dbReference type="AlphaFoldDB" id="A0A927BX29"/>
<dbReference type="InterPro" id="IPR018060">
    <property type="entry name" value="HTH_AraC"/>
</dbReference>
<accession>A0A927BX29</accession>
<dbReference type="PANTHER" id="PTHR43280">
    <property type="entry name" value="ARAC-FAMILY TRANSCRIPTIONAL REGULATOR"/>
    <property type="match status" value="1"/>
</dbReference>
<dbReference type="InterPro" id="IPR018062">
    <property type="entry name" value="HTH_AraC-typ_CS"/>
</dbReference>
<dbReference type="Pfam" id="PF02311">
    <property type="entry name" value="AraC_binding"/>
    <property type="match status" value="1"/>
</dbReference>
<dbReference type="PANTHER" id="PTHR43280:SF28">
    <property type="entry name" value="HTH-TYPE TRANSCRIPTIONAL ACTIVATOR RHAS"/>
    <property type="match status" value="1"/>
</dbReference>
<dbReference type="PROSITE" id="PS01124">
    <property type="entry name" value="HTH_ARAC_FAMILY_2"/>
    <property type="match status" value="1"/>
</dbReference>
<dbReference type="SUPFAM" id="SSF46689">
    <property type="entry name" value="Homeodomain-like"/>
    <property type="match status" value="2"/>
</dbReference>
<keyword evidence="3" id="KW-0804">Transcription</keyword>
<dbReference type="SUPFAM" id="SSF53807">
    <property type="entry name" value="Helical backbone' metal receptor"/>
    <property type="match status" value="1"/>
</dbReference>
<evidence type="ECO:0000259" key="4">
    <source>
        <dbReference type="PROSITE" id="PS01124"/>
    </source>
</evidence>
<evidence type="ECO:0000256" key="2">
    <source>
        <dbReference type="ARBA" id="ARBA00023125"/>
    </source>
</evidence>
<dbReference type="EMBL" id="JACXIZ010000068">
    <property type="protein sequence ID" value="MBD2848471.1"/>
    <property type="molecule type" value="Genomic_DNA"/>
</dbReference>
<dbReference type="PROSITE" id="PS00041">
    <property type="entry name" value="HTH_ARAC_FAMILY_1"/>
    <property type="match status" value="1"/>
</dbReference>
<dbReference type="Gene3D" id="1.10.10.60">
    <property type="entry name" value="Homeodomain-like"/>
    <property type="match status" value="2"/>
</dbReference>
<dbReference type="SMART" id="SM00342">
    <property type="entry name" value="HTH_ARAC"/>
    <property type="match status" value="1"/>
</dbReference>
<dbReference type="GO" id="GO:0003700">
    <property type="term" value="F:DNA-binding transcription factor activity"/>
    <property type="evidence" value="ECO:0007669"/>
    <property type="project" value="InterPro"/>
</dbReference>
<dbReference type="InterPro" id="IPR002491">
    <property type="entry name" value="ABC_transptr_periplasmic_BD"/>
</dbReference>
<evidence type="ECO:0000256" key="3">
    <source>
        <dbReference type="ARBA" id="ARBA00023163"/>
    </source>
</evidence>